<name>A0ABP5LS88_9ACTN</name>
<reference evidence="3" key="1">
    <citation type="journal article" date="2019" name="Int. J. Syst. Evol. Microbiol.">
        <title>The Global Catalogue of Microorganisms (GCM) 10K type strain sequencing project: providing services to taxonomists for standard genome sequencing and annotation.</title>
        <authorList>
            <consortium name="The Broad Institute Genomics Platform"/>
            <consortium name="The Broad Institute Genome Sequencing Center for Infectious Disease"/>
            <person name="Wu L."/>
            <person name="Ma J."/>
        </authorList>
    </citation>
    <scope>NUCLEOTIDE SEQUENCE [LARGE SCALE GENOMIC DNA]</scope>
    <source>
        <strain evidence="3">JCM 14560</strain>
    </source>
</reference>
<evidence type="ECO:0000313" key="3">
    <source>
        <dbReference type="Proteomes" id="UP001422759"/>
    </source>
</evidence>
<keyword evidence="3" id="KW-1185">Reference proteome</keyword>
<accession>A0ABP5LS88</accession>
<dbReference type="PANTHER" id="PTHR42912">
    <property type="entry name" value="METHYLTRANSFERASE"/>
    <property type="match status" value="1"/>
</dbReference>
<evidence type="ECO:0000313" key="2">
    <source>
        <dbReference type="EMBL" id="GAA2150404.1"/>
    </source>
</evidence>
<dbReference type="Gene3D" id="3.40.50.150">
    <property type="entry name" value="Vaccinia Virus protein VP39"/>
    <property type="match status" value="1"/>
</dbReference>
<dbReference type="InterPro" id="IPR029063">
    <property type="entry name" value="SAM-dependent_MTases_sf"/>
</dbReference>
<dbReference type="InterPro" id="IPR013217">
    <property type="entry name" value="Methyltransf_12"/>
</dbReference>
<feature type="domain" description="Methyltransferase type 12" evidence="1">
    <location>
        <begin position="67"/>
        <end position="165"/>
    </location>
</feature>
<proteinExistence type="predicted"/>
<comment type="caution">
    <text evidence="2">The sequence shown here is derived from an EMBL/GenBank/DDBJ whole genome shotgun (WGS) entry which is preliminary data.</text>
</comment>
<dbReference type="InterPro" id="IPR050508">
    <property type="entry name" value="Methyltransf_Superfamily"/>
</dbReference>
<sequence length="231" mass="26045">METEMTDTSPAPERLDPRIAHAQEVYTRGKLAIYDKWVLGLFCSAVWKCPAHVMRKLYDTSAGRRHLDIGPGTGYFVDRCRFPVPDPEITLLDLSEECLQMSADRLARFEPQTCRANLMEPLPLPRQHFDSAAMNLVFHTIPGGWEGKGVILKHVAETLRPGGVLFGTTVLAEGVPMSRFTHKLLLEQHRRGNFQNQGDDPQGLERQLARYFPEYEVRIRGAVAVFRATAG</sequence>
<dbReference type="SUPFAM" id="SSF53335">
    <property type="entry name" value="S-adenosyl-L-methionine-dependent methyltransferases"/>
    <property type="match status" value="1"/>
</dbReference>
<dbReference type="CDD" id="cd02440">
    <property type="entry name" value="AdoMet_MTases"/>
    <property type="match status" value="1"/>
</dbReference>
<dbReference type="PIRSF" id="PIRSF011491">
    <property type="entry name" value="Mtase_YbcY_prd"/>
    <property type="match status" value="1"/>
</dbReference>
<evidence type="ECO:0000259" key="1">
    <source>
        <dbReference type="Pfam" id="PF08242"/>
    </source>
</evidence>
<organism evidence="2 3">
    <name type="scientific">Kitasatospora kazusensis</name>
    <dbReference type="NCBI Taxonomy" id="407974"/>
    <lineage>
        <taxon>Bacteria</taxon>
        <taxon>Bacillati</taxon>
        <taxon>Actinomycetota</taxon>
        <taxon>Actinomycetes</taxon>
        <taxon>Kitasatosporales</taxon>
        <taxon>Streptomycetaceae</taxon>
        <taxon>Kitasatospora</taxon>
    </lineage>
</organism>
<dbReference type="EMBL" id="BAAANT010000029">
    <property type="protein sequence ID" value="GAA2150404.1"/>
    <property type="molecule type" value="Genomic_DNA"/>
</dbReference>
<dbReference type="InterPro" id="IPR016584">
    <property type="entry name" value="MeTrfase_VrtF"/>
</dbReference>
<protein>
    <recommendedName>
        <fullName evidence="1">Methyltransferase type 12 domain-containing protein</fullName>
    </recommendedName>
</protein>
<dbReference type="Proteomes" id="UP001422759">
    <property type="component" value="Unassembled WGS sequence"/>
</dbReference>
<dbReference type="Pfam" id="PF08242">
    <property type="entry name" value="Methyltransf_12"/>
    <property type="match status" value="1"/>
</dbReference>
<gene>
    <name evidence="2" type="ORF">GCM10009760_44760</name>
</gene>